<evidence type="ECO:0000313" key="2">
    <source>
        <dbReference type="Proteomes" id="UP000617734"/>
    </source>
</evidence>
<dbReference type="GeneID" id="95357023"/>
<dbReference type="RefSeq" id="WP_190214728.1">
    <property type="nucleotide sequence ID" value="NZ_BNBO01000059.1"/>
</dbReference>
<dbReference type="AlphaFoldDB" id="A0A919GE45"/>
<reference evidence="1" key="2">
    <citation type="submission" date="2020-09" db="EMBL/GenBank/DDBJ databases">
        <authorList>
            <person name="Sun Q."/>
            <person name="Ohkuma M."/>
        </authorList>
    </citation>
    <scope>NUCLEOTIDE SEQUENCE</scope>
    <source>
        <strain evidence="1">JCM 4646</strain>
    </source>
</reference>
<keyword evidence="2" id="KW-1185">Reference proteome</keyword>
<dbReference type="EMBL" id="BNBO01000059">
    <property type="protein sequence ID" value="GHH82503.1"/>
    <property type="molecule type" value="Genomic_DNA"/>
</dbReference>
<evidence type="ECO:0008006" key="3">
    <source>
        <dbReference type="Google" id="ProtNLM"/>
    </source>
</evidence>
<organism evidence="1 2">
    <name type="scientific">Kitasatospora indigofera</name>
    <dbReference type="NCBI Taxonomy" id="67307"/>
    <lineage>
        <taxon>Bacteria</taxon>
        <taxon>Bacillati</taxon>
        <taxon>Actinomycetota</taxon>
        <taxon>Actinomycetes</taxon>
        <taxon>Kitasatosporales</taxon>
        <taxon>Streptomycetaceae</taxon>
        <taxon>Kitasatospora</taxon>
    </lineage>
</organism>
<reference evidence="1" key="1">
    <citation type="journal article" date="2014" name="Int. J. Syst. Evol. Microbiol.">
        <title>Complete genome sequence of Corynebacterium casei LMG S-19264T (=DSM 44701T), isolated from a smear-ripened cheese.</title>
        <authorList>
            <consortium name="US DOE Joint Genome Institute (JGI-PGF)"/>
            <person name="Walter F."/>
            <person name="Albersmeier A."/>
            <person name="Kalinowski J."/>
            <person name="Ruckert C."/>
        </authorList>
    </citation>
    <scope>NUCLEOTIDE SEQUENCE</scope>
    <source>
        <strain evidence="1">JCM 4646</strain>
    </source>
</reference>
<proteinExistence type="predicted"/>
<name>A0A919GE45_9ACTN</name>
<dbReference type="Proteomes" id="UP000617734">
    <property type="component" value="Unassembled WGS sequence"/>
</dbReference>
<comment type="caution">
    <text evidence="1">The sequence shown here is derived from an EMBL/GenBank/DDBJ whole genome shotgun (WGS) entry which is preliminary data.</text>
</comment>
<evidence type="ECO:0000313" key="1">
    <source>
        <dbReference type="EMBL" id="GHH82503.1"/>
    </source>
</evidence>
<protein>
    <recommendedName>
        <fullName evidence="3">Knr4/Smi1-like domain-containing protein</fullName>
    </recommendedName>
</protein>
<dbReference type="SUPFAM" id="SSF160631">
    <property type="entry name" value="SMI1/KNR4-like"/>
    <property type="match status" value="1"/>
</dbReference>
<dbReference type="InterPro" id="IPR037883">
    <property type="entry name" value="Knr4/Smi1-like_sf"/>
</dbReference>
<gene>
    <name evidence="1" type="ORF">GCM10018781_67530</name>
</gene>
<accession>A0A919GE45</accession>
<sequence>MTTIDDLIRLVEPPAHPVHGSGDWAEAEAALGLGLPADFKALVERYGFGQFVGFISPLTPFGGRNLLVEQAQGLLDGERSFRRRNPEKCPYPFHPEPGGLLPWAGVDSGARLCWLTDGEPDSWTVVAWSPRSWYYEAHDVGAVGFLHGLLSGRTTTEAFSLEDEDEQLPPPFFEPARR</sequence>
<dbReference type="Pfam" id="PF14568">
    <property type="entry name" value="SUKH_6"/>
    <property type="match status" value="1"/>
</dbReference>